<comment type="caution">
    <text evidence="3">The sequence shown here is derived from an EMBL/GenBank/DDBJ whole genome shotgun (WGS) entry which is preliminary data.</text>
</comment>
<evidence type="ECO:0000256" key="1">
    <source>
        <dbReference type="SAM" id="SignalP"/>
    </source>
</evidence>
<organism evidence="3 4">
    <name type="scientific">Pseudomonas jilinensis</name>
    <dbReference type="NCBI Taxonomy" id="2078689"/>
    <lineage>
        <taxon>Bacteria</taxon>
        <taxon>Pseudomonadati</taxon>
        <taxon>Pseudomonadota</taxon>
        <taxon>Gammaproteobacteria</taxon>
        <taxon>Pseudomonadales</taxon>
        <taxon>Pseudomonadaceae</taxon>
        <taxon>Pseudomonas</taxon>
    </lineage>
</organism>
<gene>
    <name evidence="3" type="ORF">C2846_12775</name>
</gene>
<keyword evidence="1" id="KW-0732">Signal</keyword>
<protein>
    <recommendedName>
        <fullName evidence="2">DUF2059 domain-containing protein</fullName>
    </recommendedName>
</protein>
<reference evidence="3 4" key="1">
    <citation type="submission" date="2018-06" db="EMBL/GenBank/DDBJ databases">
        <title>Pseudomonas jilinensis sp. nov., isolated from the production water of Jilin Oilfield in China.</title>
        <authorList>
            <person name="Wang J."/>
        </authorList>
    </citation>
    <scope>NUCLEOTIDE SEQUENCE [LARGE SCALE GENOMIC DNA]</scope>
    <source>
        <strain evidence="3 4">JS15-10A1</strain>
    </source>
</reference>
<dbReference type="EMBL" id="QJSA01000011">
    <property type="protein sequence ID" value="RHW20512.1"/>
    <property type="molecule type" value="Genomic_DNA"/>
</dbReference>
<evidence type="ECO:0000259" key="2">
    <source>
        <dbReference type="Pfam" id="PF09832"/>
    </source>
</evidence>
<accession>A0A396RYK0</accession>
<dbReference type="AlphaFoldDB" id="A0A396RYK0"/>
<dbReference type="OrthoDB" id="490569at2"/>
<dbReference type="Pfam" id="PF09832">
    <property type="entry name" value="DUF2059"/>
    <property type="match status" value="1"/>
</dbReference>
<evidence type="ECO:0000313" key="3">
    <source>
        <dbReference type="EMBL" id="RHW20512.1"/>
    </source>
</evidence>
<proteinExistence type="predicted"/>
<evidence type="ECO:0000313" key="4">
    <source>
        <dbReference type="Proteomes" id="UP000265745"/>
    </source>
</evidence>
<dbReference type="InterPro" id="IPR018637">
    <property type="entry name" value="DUF2059"/>
</dbReference>
<feature type="chain" id="PRO_5017402959" description="DUF2059 domain-containing protein" evidence="1">
    <location>
        <begin position="24"/>
        <end position="162"/>
    </location>
</feature>
<feature type="domain" description="DUF2059" evidence="2">
    <location>
        <begin position="92"/>
        <end position="149"/>
    </location>
</feature>
<dbReference type="Proteomes" id="UP000265745">
    <property type="component" value="Unassembled WGS sequence"/>
</dbReference>
<dbReference type="RefSeq" id="WP_119701602.1">
    <property type="nucleotide sequence ID" value="NZ_QJSA01000011.1"/>
</dbReference>
<name>A0A396RYK0_9PSED</name>
<keyword evidence="4" id="KW-1185">Reference proteome</keyword>
<feature type="signal peptide" evidence="1">
    <location>
        <begin position="1"/>
        <end position="23"/>
    </location>
</feature>
<sequence length="162" mass="17704">MKKGIFTLAAIILSGVLATSSFATTPDAAKRADIAHLLELTNATAMGQQFANATLAEIMQILKLHRPDLDAKGLDVIVADISDVLNENMGSFNELIINIYDQHISHEDVKAMIAFYETDAGKRLIELMPTLIQEGMVAGQQWAESLQPQLQARITKRLAATE</sequence>